<keyword evidence="7" id="KW-0378">Hydrolase</keyword>
<comment type="cofactor">
    <cofactor evidence="1">
        <name>Zn(2+)</name>
        <dbReference type="ChEBI" id="CHEBI:29105"/>
    </cofactor>
</comment>
<evidence type="ECO:0000256" key="11">
    <source>
        <dbReference type="ARBA" id="ARBA00023136"/>
    </source>
</evidence>
<keyword evidence="9 12" id="KW-1133">Transmembrane helix</keyword>
<evidence type="ECO:0000256" key="3">
    <source>
        <dbReference type="ARBA" id="ARBA00007931"/>
    </source>
</evidence>
<dbReference type="GO" id="GO:0046872">
    <property type="term" value="F:metal ion binding"/>
    <property type="evidence" value="ECO:0007669"/>
    <property type="project" value="UniProtKB-KW"/>
</dbReference>
<evidence type="ECO:0000256" key="7">
    <source>
        <dbReference type="ARBA" id="ARBA00022801"/>
    </source>
</evidence>
<evidence type="ECO:0000259" key="13">
    <source>
        <dbReference type="Pfam" id="PF02163"/>
    </source>
</evidence>
<keyword evidence="8" id="KW-0862">Zinc</keyword>
<dbReference type="PANTHER" id="PTHR39188">
    <property type="entry name" value="MEMBRANE-ASSOCIATED ZINC METALLOPROTEASE M50B"/>
    <property type="match status" value="1"/>
</dbReference>
<keyword evidence="4" id="KW-0645">Protease</keyword>
<comment type="similarity">
    <text evidence="3">Belongs to the peptidase M50B family.</text>
</comment>
<dbReference type="PANTHER" id="PTHR39188:SF3">
    <property type="entry name" value="STAGE IV SPORULATION PROTEIN FB"/>
    <property type="match status" value="1"/>
</dbReference>
<accession>A0A556PTX2</accession>
<feature type="transmembrane region" description="Helical" evidence="12">
    <location>
        <begin position="20"/>
        <end position="44"/>
    </location>
</feature>
<name>A0A556PTX2_9BACI</name>
<evidence type="ECO:0000256" key="5">
    <source>
        <dbReference type="ARBA" id="ARBA00022692"/>
    </source>
</evidence>
<organism evidence="14 15">
    <name type="scientific">Allobacillus salarius</name>
    <dbReference type="NCBI Taxonomy" id="1955272"/>
    <lineage>
        <taxon>Bacteria</taxon>
        <taxon>Bacillati</taxon>
        <taxon>Bacillota</taxon>
        <taxon>Bacilli</taxon>
        <taxon>Bacillales</taxon>
        <taxon>Bacillaceae</taxon>
        <taxon>Allobacillus</taxon>
    </lineage>
</organism>
<dbReference type="AlphaFoldDB" id="A0A556PTX2"/>
<keyword evidence="15" id="KW-1185">Reference proteome</keyword>
<keyword evidence="5 12" id="KW-0812">Transmembrane</keyword>
<keyword evidence="6" id="KW-0479">Metal-binding</keyword>
<evidence type="ECO:0000256" key="1">
    <source>
        <dbReference type="ARBA" id="ARBA00001947"/>
    </source>
</evidence>
<reference evidence="14 15" key="1">
    <citation type="submission" date="2019-07" db="EMBL/GenBank/DDBJ databases">
        <title>Allobacillus sp. nov. SKP isolated from shrimp paste of Euphausiacea.</title>
        <authorList>
            <person name="Kanchanasin P."/>
            <person name="Tanasupawat S."/>
            <person name="Shi W."/>
            <person name="Wu L."/>
            <person name="Ma J."/>
        </authorList>
    </citation>
    <scope>NUCLEOTIDE SEQUENCE [LARGE SCALE GENOMIC DNA]</scope>
    <source>
        <strain evidence="14 15">SKP4-8</strain>
    </source>
</reference>
<sequence>MNIKTIHSVLSVIQVHPLLLILLLLSYFFGLFIEMAALFMLIFIHECGHLAVAKYFQWEVTRLVIWPFGGVMETKDFYNRPTHEELWVTIAGPVQHIWVFGVIHLLSFTSIPDYYLDQFIWMNTILLLFNLMPILPLDGGRFLFFIISHWLPFHRSILLSTNFSIFMIVVANGILLINGWISPPLIVLSAILWLDNWLTNKRHYLYLMKHMLARYMYPTVNRNKIHKLEFPIQTSLQEMMKRFRKNHYHFIHIEDQGLLSEDDYLSLLFSADHPKS</sequence>
<comment type="caution">
    <text evidence="14">The sequence shown here is derived from an EMBL/GenBank/DDBJ whole genome shotgun (WGS) entry which is preliminary data.</text>
</comment>
<evidence type="ECO:0000256" key="9">
    <source>
        <dbReference type="ARBA" id="ARBA00022989"/>
    </source>
</evidence>
<dbReference type="GO" id="GO:0008237">
    <property type="term" value="F:metallopeptidase activity"/>
    <property type="evidence" value="ECO:0007669"/>
    <property type="project" value="UniProtKB-KW"/>
</dbReference>
<dbReference type="RefSeq" id="WP_144087589.1">
    <property type="nucleotide sequence ID" value="NZ_VMHE01000001.1"/>
</dbReference>
<dbReference type="InterPro" id="IPR008915">
    <property type="entry name" value="Peptidase_M50"/>
</dbReference>
<feature type="transmembrane region" description="Helical" evidence="12">
    <location>
        <begin position="86"/>
        <end position="107"/>
    </location>
</feature>
<evidence type="ECO:0000256" key="6">
    <source>
        <dbReference type="ARBA" id="ARBA00022723"/>
    </source>
</evidence>
<protein>
    <recommendedName>
        <fullName evidence="13">Peptidase M50 domain-containing protein</fullName>
    </recommendedName>
</protein>
<dbReference type="EMBL" id="VMHE01000001">
    <property type="protein sequence ID" value="TSJ67830.1"/>
    <property type="molecule type" value="Genomic_DNA"/>
</dbReference>
<evidence type="ECO:0000256" key="12">
    <source>
        <dbReference type="SAM" id="Phobius"/>
    </source>
</evidence>
<evidence type="ECO:0000256" key="8">
    <source>
        <dbReference type="ARBA" id="ARBA00022833"/>
    </source>
</evidence>
<dbReference type="GO" id="GO:0006508">
    <property type="term" value="P:proteolysis"/>
    <property type="evidence" value="ECO:0007669"/>
    <property type="project" value="UniProtKB-KW"/>
</dbReference>
<dbReference type="Proteomes" id="UP000316425">
    <property type="component" value="Unassembled WGS sequence"/>
</dbReference>
<keyword evidence="11 12" id="KW-0472">Membrane</keyword>
<evidence type="ECO:0000313" key="15">
    <source>
        <dbReference type="Proteomes" id="UP000316425"/>
    </source>
</evidence>
<evidence type="ECO:0000256" key="2">
    <source>
        <dbReference type="ARBA" id="ARBA00004141"/>
    </source>
</evidence>
<evidence type="ECO:0000313" key="14">
    <source>
        <dbReference type="EMBL" id="TSJ67830.1"/>
    </source>
</evidence>
<dbReference type="Pfam" id="PF02163">
    <property type="entry name" value="Peptidase_M50"/>
    <property type="match status" value="1"/>
</dbReference>
<proteinExistence type="inferred from homology"/>
<keyword evidence="10" id="KW-0482">Metalloprotease</keyword>
<evidence type="ECO:0000256" key="10">
    <source>
        <dbReference type="ARBA" id="ARBA00023049"/>
    </source>
</evidence>
<evidence type="ECO:0000256" key="4">
    <source>
        <dbReference type="ARBA" id="ARBA00022670"/>
    </source>
</evidence>
<gene>
    <name evidence="14" type="ORF">FPQ13_01820</name>
</gene>
<dbReference type="GO" id="GO:0016020">
    <property type="term" value="C:membrane"/>
    <property type="evidence" value="ECO:0007669"/>
    <property type="project" value="UniProtKB-SubCell"/>
</dbReference>
<feature type="transmembrane region" description="Helical" evidence="12">
    <location>
        <begin position="181"/>
        <end position="199"/>
    </location>
</feature>
<feature type="domain" description="Peptidase M50" evidence="13">
    <location>
        <begin position="36"/>
        <end position="107"/>
    </location>
</feature>
<comment type="subcellular location">
    <subcellularLocation>
        <location evidence="2">Membrane</location>
        <topology evidence="2">Multi-pass membrane protein</topology>
    </subcellularLocation>
</comment>
<dbReference type="OrthoDB" id="166377at2"/>